<accession>A0ABS9BXH7</accession>
<dbReference type="Pfam" id="PF01411">
    <property type="entry name" value="tRNA-synt_2c"/>
    <property type="match status" value="1"/>
</dbReference>
<dbReference type="InterPro" id="IPR023033">
    <property type="entry name" value="Ala_tRNA_ligase_euk/bac"/>
</dbReference>
<comment type="domain">
    <text evidence="11">Consists of three domains; the N-terminal catalytic domain, the editing domain and the C-terminal C-Ala domain. The editing domain removes incorrectly charged amino acids, while the C-Ala domain, along with tRNA(Ala), serves as a bridge to cooperatively bring together the editing and aminoacylation centers thus stimulating deacylation of misacylated tRNAs.</text>
</comment>
<name>A0ABS9BXH7_9BACT</name>
<dbReference type="PROSITE" id="PS50860">
    <property type="entry name" value="AA_TRNA_LIGASE_II_ALA"/>
    <property type="match status" value="1"/>
</dbReference>
<keyword evidence="10 11" id="KW-0030">Aminoacyl-tRNA synthetase</keyword>
<keyword evidence="12" id="KW-0175">Coiled coil</keyword>
<dbReference type="CDD" id="cd00673">
    <property type="entry name" value="AlaRS_core"/>
    <property type="match status" value="1"/>
</dbReference>
<evidence type="ECO:0000259" key="13">
    <source>
        <dbReference type="PROSITE" id="PS50860"/>
    </source>
</evidence>
<dbReference type="PANTHER" id="PTHR11777">
    <property type="entry name" value="ALANYL-TRNA SYNTHETASE"/>
    <property type="match status" value="1"/>
</dbReference>
<gene>
    <name evidence="11 14" type="primary">alaS</name>
    <name evidence="14" type="ORF">L0U89_13880</name>
</gene>
<dbReference type="InterPro" id="IPR003156">
    <property type="entry name" value="DHHA1_dom"/>
</dbReference>
<dbReference type="SUPFAM" id="SSF50447">
    <property type="entry name" value="Translation proteins"/>
    <property type="match status" value="1"/>
</dbReference>
<comment type="caution">
    <text evidence="14">The sequence shown here is derived from an EMBL/GenBank/DDBJ whole genome shotgun (WGS) entry which is preliminary data.</text>
</comment>
<evidence type="ECO:0000256" key="10">
    <source>
        <dbReference type="ARBA" id="ARBA00023146"/>
    </source>
</evidence>
<dbReference type="PRINTS" id="PR00980">
    <property type="entry name" value="TRNASYNTHALA"/>
</dbReference>
<evidence type="ECO:0000256" key="1">
    <source>
        <dbReference type="ARBA" id="ARBA00008226"/>
    </source>
</evidence>
<keyword evidence="15" id="KW-1185">Reference proteome</keyword>
<comment type="cofactor">
    <cofactor evidence="11">
        <name>Zn(2+)</name>
        <dbReference type="ChEBI" id="CHEBI:29105"/>
    </cofactor>
    <text evidence="11">Binds 1 zinc ion per subunit.</text>
</comment>
<evidence type="ECO:0000256" key="11">
    <source>
        <dbReference type="HAMAP-Rule" id="MF_00036"/>
    </source>
</evidence>
<dbReference type="InterPro" id="IPR018165">
    <property type="entry name" value="Ala-tRNA-synth_IIc_core"/>
</dbReference>
<keyword evidence="11" id="KW-0963">Cytoplasm</keyword>
<evidence type="ECO:0000256" key="7">
    <source>
        <dbReference type="ARBA" id="ARBA00022840"/>
    </source>
</evidence>
<dbReference type="SUPFAM" id="SSF55681">
    <property type="entry name" value="Class II aaRS and biotin synthetases"/>
    <property type="match status" value="1"/>
</dbReference>
<dbReference type="InterPro" id="IPR018162">
    <property type="entry name" value="Ala-tRNA-ligase_IIc_anticod-bd"/>
</dbReference>
<feature type="binding site" evidence="11">
    <location>
        <position position="667"/>
    </location>
    <ligand>
        <name>Zn(2+)</name>
        <dbReference type="ChEBI" id="CHEBI:29105"/>
    </ligand>
</feature>
<dbReference type="RefSeq" id="WP_234862065.1">
    <property type="nucleotide sequence ID" value="NZ_JAKEVZ010000010.1"/>
</dbReference>
<dbReference type="SUPFAM" id="SSF101353">
    <property type="entry name" value="Putative anticodon-binding domain of alanyl-tRNA synthetase (AlaRS)"/>
    <property type="match status" value="1"/>
</dbReference>
<feature type="binding site" evidence="11">
    <location>
        <position position="567"/>
    </location>
    <ligand>
        <name>Zn(2+)</name>
        <dbReference type="ChEBI" id="CHEBI:29105"/>
    </ligand>
</feature>
<evidence type="ECO:0000256" key="5">
    <source>
        <dbReference type="ARBA" id="ARBA00022741"/>
    </source>
</evidence>
<keyword evidence="4 11" id="KW-0479">Metal-binding</keyword>
<dbReference type="Gene3D" id="3.10.310.40">
    <property type="match status" value="1"/>
</dbReference>
<evidence type="ECO:0000256" key="4">
    <source>
        <dbReference type="ARBA" id="ARBA00022723"/>
    </source>
</evidence>
<dbReference type="Gene3D" id="3.30.54.20">
    <property type="match status" value="1"/>
</dbReference>
<comment type="function">
    <text evidence="11">Catalyzes the attachment of alanine to tRNA(Ala) in a two-step reaction: alanine is first activated by ATP to form Ala-AMP and then transferred to the acceptor end of tRNA(Ala). Also edits incorrectly charged Ser-tRNA(Ala) and Gly-tRNA(Ala) via its editing domain.</text>
</comment>
<feature type="coiled-coil region" evidence="12">
    <location>
        <begin position="732"/>
        <end position="759"/>
    </location>
</feature>
<dbReference type="InterPro" id="IPR002318">
    <property type="entry name" value="Ala-tRNA-lgiase_IIc"/>
</dbReference>
<keyword evidence="5 11" id="KW-0547">Nucleotide-binding</keyword>
<feature type="binding site" evidence="11">
    <location>
        <position position="563"/>
    </location>
    <ligand>
        <name>Zn(2+)</name>
        <dbReference type="ChEBI" id="CHEBI:29105"/>
    </ligand>
</feature>
<comment type="catalytic activity">
    <reaction evidence="11">
        <text>tRNA(Ala) + L-alanine + ATP = L-alanyl-tRNA(Ala) + AMP + diphosphate</text>
        <dbReference type="Rhea" id="RHEA:12540"/>
        <dbReference type="Rhea" id="RHEA-COMP:9657"/>
        <dbReference type="Rhea" id="RHEA-COMP:9923"/>
        <dbReference type="ChEBI" id="CHEBI:30616"/>
        <dbReference type="ChEBI" id="CHEBI:33019"/>
        <dbReference type="ChEBI" id="CHEBI:57972"/>
        <dbReference type="ChEBI" id="CHEBI:78442"/>
        <dbReference type="ChEBI" id="CHEBI:78497"/>
        <dbReference type="ChEBI" id="CHEBI:456215"/>
        <dbReference type="EC" id="6.1.1.7"/>
    </reaction>
</comment>
<dbReference type="SMART" id="SM00863">
    <property type="entry name" value="tRNA_SAD"/>
    <property type="match status" value="1"/>
</dbReference>
<dbReference type="Proteomes" id="UP001201449">
    <property type="component" value="Unassembled WGS sequence"/>
</dbReference>
<keyword evidence="7 11" id="KW-0067">ATP-binding</keyword>
<dbReference type="InterPro" id="IPR018163">
    <property type="entry name" value="Thr/Ala-tRNA-synth_IIc_edit"/>
</dbReference>
<reference evidence="14 15" key="1">
    <citation type="submission" date="2022-01" db="EMBL/GenBank/DDBJ databases">
        <title>Mariniradius saccharolyticus sp. nov., isolated from sediment of a river.</title>
        <authorList>
            <person name="Liu H."/>
        </authorList>
    </citation>
    <scope>NUCLEOTIDE SEQUENCE [LARGE SCALE GENOMIC DNA]</scope>
    <source>
        <strain evidence="14 15">RY-2</strain>
    </source>
</reference>
<dbReference type="GO" id="GO:0004813">
    <property type="term" value="F:alanine-tRNA ligase activity"/>
    <property type="evidence" value="ECO:0007669"/>
    <property type="project" value="UniProtKB-EC"/>
</dbReference>
<sequence>MKAKDIRTQFIDFFKSKGHTYIPSSPIVVKNDPTLMFTNAGMNQFKDYILGNETPKATRVANSQKCLRVSGKHNDLEEVGVDTYHHTMFEMLGNWSFGDYFKKEAIEWAWELLTEVYKLPKDRLYVSVFGGDAGDKLEKDMEAFQLWSQIVPESRILFGNKKDNFWEMGDTGPCGPCSEIHIDLRSESERQQVDGYTLVNNDHPQVIEIWNLVFMQFNRLADGSLKELPAKHVDTGMGFERLVRAIQAKSSNYDSDIFTPFIQFIEKKSGKQYGLDEKVDIAMRVIVDHIRAISFSIADGQLPSNNKAGYVIRRILRRAVRYGYTFLGFHKPFMYELLPLLAETFGEIFPELAAQQDFVAKVIMEEEQSFLRTLDNGLRKLDQIKEELHQSGKSVVDGKIAFELYDTYGFPLDLTSLIARENGFSVDEKGFAAEMEIQKNRSRAAAEQETGDWVIINAEEGVEFIGYDYLESQSRIVKYRQIKDKKGDRFQIVLDRTPFYAESGGQVGDQGWLINGAETVKVLDTKKENDLIVHFVDKLPSQFDATFQAKVDAAKRKDSMNNHSATHLLHAALKQVLGDHVQQKGSLVNEELLRFDFSHFSKMTEEEIARVESIVNAKIRENIALYEQRNVPIAEAKKQGATALFGEKYGDFVRVITFDPQFSVELCGGTHVSATGVIGLFKIVSESSIAAGVRRIEAITAKTAEDFVNSQLELIKEIGEMLKSPRDLKKSVETLVQERNELKKEIEFLHAQQAAAIKQQLIAAKEQRNGFNLIISQVKLPSAESLKKLAYELKNEVADVVVVLAAEIEDKPQIAVILQESLVDSLGLNAGQMVRDLAKEIQGGGGGQPFFATAGGKDLAGLSKVVQKAIEMFAGR</sequence>
<feature type="binding site" evidence="11">
    <location>
        <position position="671"/>
    </location>
    <ligand>
        <name>Zn(2+)</name>
        <dbReference type="ChEBI" id="CHEBI:29105"/>
    </ligand>
</feature>
<comment type="subcellular location">
    <subcellularLocation>
        <location evidence="11">Cytoplasm</location>
    </subcellularLocation>
</comment>
<dbReference type="Gene3D" id="2.40.30.130">
    <property type="match status" value="1"/>
</dbReference>
<dbReference type="HAMAP" id="MF_00036_B">
    <property type="entry name" value="Ala_tRNA_synth_B"/>
    <property type="match status" value="1"/>
</dbReference>
<comment type="similarity">
    <text evidence="1 11">Belongs to the class-II aminoacyl-tRNA synthetase family.</text>
</comment>
<keyword evidence="8 11" id="KW-0694">RNA-binding</keyword>
<organism evidence="14 15">
    <name type="scientific">Mariniradius sediminis</name>
    <dbReference type="NCBI Taxonomy" id="2909237"/>
    <lineage>
        <taxon>Bacteria</taxon>
        <taxon>Pseudomonadati</taxon>
        <taxon>Bacteroidota</taxon>
        <taxon>Cytophagia</taxon>
        <taxon>Cytophagales</taxon>
        <taxon>Cyclobacteriaceae</taxon>
        <taxon>Mariniradius</taxon>
    </lineage>
</organism>
<dbReference type="EC" id="6.1.1.7" evidence="11"/>
<dbReference type="InterPro" id="IPR045864">
    <property type="entry name" value="aa-tRNA-synth_II/BPL/LPL"/>
</dbReference>
<dbReference type="PANTHER" id="PTHR11777:SF9">
    <property type="entry name" value="ALANINE--TRNA LIGASE, CYTOPLASMIC"/>
    <property type="match status" value="1"/>
</dbReference>
<dbReference type="Pfam" id="PF07973">
    <property type="entry name" value="tRNA_SAD"/>
    <property type="match status" value="1"/>
</dbReference>
<evidence type="ECO:0000256" key="12">
    <source>
        <dbReference type="SAM" id="Coils"/>
    </source>
</evidence>
<dbReference type="Gene3D" id="3.30.930.10">
    <property type="entry name" value="Bira Bifunctional Protein, Domain 2"/>
    <property type="match status" value="1"/>
</dbReference>
<evidence type="ECO:0000256" key="2">
    <source>
        <dbReference type="ARBA" id="ARBA00022555"/>
    </source>
</evidence>
<dbReference type="InterPro" id="IPR018164">
    <property type="entry name" value="Ala-tRNA-synth_IIc_N"/>
</dbReference>
<protein>
    <recommendedName>
        <fullName evidence="11">Alanine--tRNA ligase</fullName>
        <ecNumber evidence="11">6.1.1.7</ecNumber>
    </recommendedName>
    <alternativeName>
        <fullName evidence="11">Alanyl-tRNA synthetase</fullName>
        <shortName evidence="11">AlaRS</shortName>
    </alternativeName>
</protein>
<keyword evidence="3 11" id="KW-0436">Ligase</keyword>
<evidence type="ECO:0000256" key="8">
    <source>
        <dbReference type="ARBA" id="ARBA00022884"/>
    </source>
</evidence>
<dbReference type="InterPro" id="IPR009000">
    <property type="entry name" value="Transl_B-barrel_sf"/>
</dbReference>
<proteinExistence type="inferred from homology"/>
<keyword evidence="6 11" id="KW-0862">Zinc</keyword>
<evidence type="ECO:0000256" key="6">
    <source>
        <dbReference type="ARBA" id="ARBA00022833"/>
    </source>
</evidence>
<dbReference type="SUPFAM" id="SSF55186">
    <property type="entry name" value="ThrRS/AlaRS common domain"/>
    <property type="match status" value="1"/>
</dbReference>
<dbReference type="InterPro" id="IPR050058">
    <property type="entry name" value="Ala-tRNA_ligase"/>
</dbReference>
<dbReference type="Pfam" id="PF02272">
    <property type="entry name" value="DHHA1"/>
    <property type="match status" value="1"/>
</dbReference>
<evidence type="ECO:0000256" key="3">
    <source>
        <dbReference type="ARBA" id="ARBA00022598"/>
    </source>
</evidence>
<dbReference type="InterPro" id="IPR012947">
    <property type="entry name" value="tRNA_SAD"/>
</dbReference>
<dbReference type="NCBIfam" id="TIGR00344">
    <property type="entry name" value="alaS"/>
    <property type="match status" value="1"/>
</dbReference>
<evidence type="ECO:0000313" key="14">
    <source>
        <dbReference type="EMBL" id="MCF1752157.1"/>
    </source>
</evidence>
<evidence type="ECO:0000313" key="15">
    <source>
        <dbReference type="Proteomes" id="UP001201449"/>
    </source>
</evidence>
<feature type="domain" description="Alanyl-transfer RNA synthetases family profile" evidence="13">
    <location>
        <begin position="1"/>
        <end position="710"/>
    </location>
</feature>
<dbReference type="Gene3D" id="3.30.980.10">
    <property type="entry name" value="Threonyl-trna Synthetase, Chain A, domain 2"/>
    <property type="match status" value="1"/>
</dbReference>
<evidence type="ECO:0000256" key="9">
    <source>
        <dbReference type="ARBA" id="ARBA00022917"/>
    </source>
</evidence>
<dbReference type="EMBL" id="JAKEVZ010000010">
    <property type="protein sequence ID" value="MCF1752157.1"/>
    <property type="molecule type" value="Genomic_DNA"/>
</dbReference>
<keyword evidence="2 11" id="KW-0820">tRNA-binding</keyword>
<keyword evidence="9 11" id="KW-0648">Protein biosynthesis</keyword>